<keyword evidence="8" id="KW-1185">Reference proteome</keyword>
<evidence type="ECO:0000313" key="7">
    <source>
        <dbReference type="EMBL" id="KAJ1692212.1"/>
    </source>
</evidence>
<dbReference type="GO" id="GO:0102965">
    <property type="term" value="F:alcohol-forming long-chain fatty acyl-CoA reductase activity"/>
    <property type="evidence" value="ECO:0007669"/>
    <property type="project" value="UniProtKB-EC"/>
</dbReference>
<sequence>MEGSKIAGYFKGKSALITGSTGFLGKVLVEKILRVEPEVKKLFLLVRAQDTESAKQRVQSEVIGKELFKVLKEKHGKEFNRFMEEKISPIAGDVIYENLGIECSQVDNMFDQIDIIVNNAATTNFYERYDVSLDVNTLGAKHVLEFAKKCVNLKMLLHVSTAYVAGLQEGLIQEKPLKMGETLNGSTSLDIESEIRLVEETKKELHLSETDSLKNTGKLERTVMKELGIKRARKYGWPNTYVFTKALGEMVLDHMREDVPLVIIRPTIITSLHKDPLPGWMEGIRTIDSFLLGYAKGNLSCYLADLNEIMDVIPGDMVVNAMIAAMVMHSGENTETIYHVSSSLRNPILFRTFEQSGYRYFRENPRVGKNGKTIGFKRVHFFNTIGGFKAYMTLRYKLPLEALHMVNLLSCGRFTQSYKELSQRFRFIMLLVDLYAPYSFFKGRFDDMNLQKLRLEIEKEPTDADIFCFDPKILDWSNYFHQTHIPGVMKFLRK</sequence>
<evidence type="ECO:0000256" key="3">
    <source>
        <dbReference type="ARBA" id="ARBA00023098"/>
    </source>
</evidence>
<evidence type="ECO:0000259" key="5">
    <source>
        <dbReference type="Pfam" id="PF03015"/>
    </source>
</evidence>
<dbReference type="GO" id="GO:0035336">
    <property type="term" value="P:long-chain fatty-acyl-CoA metabolic process"/>
    <property type="evidence" value="ECO:0007669"/>
    <property type="project" value="TreeGrafter"/>
</dbReference>
<dbReference type="EMBL" id="JAMQYH010000003">
    <property type="protein sequence ID" value="KAJ1692212.1"/>
    <property type="molecule type" value="Genomic_DNA"/>
</dbReference>
<dbReference type="EC" id="1.2.1.84" evidence="4"/>
<dbReference type="InterPro" id="IPR033640">
    <property type="entry name" value="FAR_C"/>
</dbReference>
<gene>
    <name evidence="7" type="ORF">LUZ63_008910</name>
</gene>
<dbReference type="CDD" id="cd05236">
    <property type="entry name" value="FAR-N_SDR_e"/>
    <property type="match status" value="1"/>
</dbReference>
<dbReference type="Gene3D" id="3.40.50.720">
    <property type="entry name" value="NAD(P)-binding Rossmann-like Domain"/>
    <property type="match status" value="1"/>
</dbReference>
<evidence type="ECO:0000256" key="2">
    <source>
        <dbReference type="ARBA" id="ARBA00022516"/>
    </source>
</evidence>
<dbReference type="Proteomes" id="UP001151287">
    <property type="component" value="Unassembled WGS sequence"/>
</dbReference>
<accession>A0A9Q0CEE3</accession>
<comment type="caution">
    <text evidence="7">The sequence shown here is derived from an EMBL/GenBank/DDBJ whole genome shotgun (WGS) entry which is preliminary data.</text>
</comment>
<comment type="function">
    <text evidence="4">Catalyzes the reduction of fatty acyl-CoA to fatty alcohols.</text>
</comment>
<dbReference type="InterPro" id="IPR013120">
    <property type="entry name" value="FAR_NAD-bd"/>
</dbReference>
<comment type="similarity">
    <text evidence="1 4">Belongs to the fatty acyl-CoA reductase family.</text>
</comment>
<dbReference type="OrthoDB" id="429813at2759"/>
<proteinExistence type="inferred from homology"/>
<dbReference type="InterPro" id="IPR026055">
    <property type="entry name" value="FAR"/>
</dbReference>
<feature type="domain" description="Thioester reductase (TE)" evidence="6">
    <location>
        <begin position="17"/>
        <end position="322"/>
    </location>
</feature>
<dbReference type="PANTHER" id="PTHR11011:SF99">
    <property type="entry name" value="FATTY ACYL-COA REDUCTASE 3"/>
    <property type="match status" value="1"/>
</dbReference>
<dbReference type="PANTHER" id="PTHR11011">
    <property type="entry name" value="MALE STERILITY PROTEIN 2-RELATED"/>
    <property type="match status" value="1"/>
</dbReference>
<evidence type="ECO:0000256" key="4">
    <source>
        <dbReference type="RuleBase" id="RU363097"/>
    </source>
</evidence>
<keyword evidence="2 4" id="KW-0444">Lipid biosynthesis</keyword>
<keyword evidence="4" id="KW-0560">Oxidoreductase</keyword>
<dbReference type="Pfam" id="PF03015">
    <property type="entry name" value="Sterile"/>
    <property type="match status" value="1"/>
</dbReference>
<organism evidence="7 8">
    <name type="scientific">Rhynchospora breviuscula</name>
    <dbReference type="NCBI Taxonomy" id="2022672"/>
    <lineage>
        <taxon>Eukaryota</taxon>
        <taxon>Viridiplantae</taxon>
        <taxon>Streptophyta</taxon>
        <taxon>Embryophyta</taxon>
        <taxon>Tracheophyta</taxon>
        <taxon>Spermatophyta</taxon>
        <taxon>Magnoliopsida</taxon>
        <taxon>Liliopsida</taxon>
        <taxon>Poales</taxon>
        <taxon>Cyperaceae</taxon>
        <taxon>Cyperoideae</taxon>
        <taxon>Rhynchosporeae</taxon>
        <taxon>Rhynchospora</taxon>
    </lineage>
</organism>
<evidence type="ECO:0000256" key="1">
    <source>
        <dbReference type="ARBA" id="ARBA00005928"/>
    </source>
</evidence>
<comment type="catalytic activity">
    <reaction evidence="4">
        <text>a long-chain fatty acyl-CoA + 2 NADPH + 2 H(+) = a long-chain primary fatty alcohol + 2 NADP(+) + CoA</text>
        <dbReference type="Rhea" id="RHEA:52716"/>
        <dbReference type="ChEBI" id="CHEBI:15378"/>
        <dbReference type="ChEBI" id="CHEBI:57287"/>
        <dbReference type="ChEBI" id="CHEBI:57783"/>
        <dbReference type="ChEBI" id="CHEBI:58349"/>
        <dbReference type="ChEBI" id="CHEBI:77396"/>
        <dbReference type="ChEBI" id="CHEBI:83139"/>
        <dbReference type="EC" id="1.2.1.84"/>
    </reaction>
</comment>
<reference evidence="7" key="1">
    <citation type="journal article" date="2022" name="Cell">
        <title>Repeat-based holocentromeres influence genome architecture and karyotype evolution.</title>
        <authorList>
            <person name="Hofstatter P.G."/>
            <person name="Thangavel G."/>
            <person name="Lux T."/>
            <person name="Neumann P."/>
            <person name="Vondrak T."/>
            <person name="Novak P."/>
            <person name="Zhang M."/>
            <person name="Costa L."/>
            <person name="Castellani M."/>
            <person name="Scott A."/>
            <person name="Toegelov H."/>
            <person name="Fuchs J."/>
            <person name="Mata-Sucre Y."/>
            <person name="Dias Y."/>
            <person name="Vanzela A.L.L."/>
            <person name="Huettel B."/>
            <person name="Almeida C.C.S."/>
            <person name="Simkova H."/>
            <person name="Souza G."/>
            <person name="Pedrosa-Harand A."/>
            <person name="Macas J."/>
            <person name="Mayer K.F.X."/>
            <person name="Houben A."/>
            <person name="Marques A."/>
        </authorList>
    </citation>
    <scope>NUCLEOTIDE SEQUENCE</scope>
    <source>
        <strain evidence="7">RhyBre1mFocal</strain>
    </source>
</reference>
<dbReference type="SUPFAM" id="SSF51735">
    <property type="entry name" value="NAD(P)-binding Rossmann-fold domains"/>
    <property type="match status" value="1"/>
</dbReference>
<dbReference type="AlphaFoldDB" id="A0A9Q0CEE3"/>
<feature type="domain" description="Fatty acyl-CoA reductase C-terminal" evidence="5">
    <location>
        <begin position="396"/>
        <end position="494"/>
    </location>
</feature>
<dbReference type="CDD" id="cd09071">
    <property type="entry name" value="FAR_C"/>
    <property type="match status" value="1"/>
</dbReference>
<protein>
    <recommendedName>
        <fullName evidence="4">Fatty acyl-CoA reductase</fullName>
        <ecNumber evidence="4">1.2.1.84</ecNumber>
    </recommendedName>
</protein>
<dbReference type="InterPro" id="IPR036291">
    <property type="entry name" value="NAD(P)-bd_dom_sf"/>
</dbReference>
<keyword evidence="4" id="KW-0521">NADP</keyword>
<dbReference type="GO" id="GO:0080019">
    <property type="term" value="F:alcohol-forming very long-chain fatty acyl-CoA reductase activity"/>
    <property type="evidence" value="ECO:0007669"/>
    <property type="project" value="InterPro"/>
</dbReference>
<dbReference type="Pfam" id="PF07993">
    <property type="entry name" value="NAD_binding_4"/>
    <property type="match status" value="1"/>
</dbReference>
<name>A0A9Q0CEE3_9POAL</name>
<keyword evidence="3 4" id="KW-0443">Lipid metabolism</keyword>
<evidence type="ECO:0000313" key="8">
    <source>
        <dbReference type="Proteomes" id="UP001151287"/>
    </source>
</evidence>
<dbReference type="GO" id="GO:0010345">
    <property type="term" value="P:suberin biosynthetic process"/>
    <property type="evidence" value="ECO:0007669"/>
    <property type="project" value="TreeGrafter"/>
</dbReference>
<evidence type="ECO:0000259" key="6">
    <source>
        <dbReference type="Pfam" id="PF07993"/>
    </source>
</evidence>